<dbReference type="AlphaFoldDB" id="A0A4P9XK67"/>
<keyword evidence="3" id="KW-0158">Chromosome</keyword>
<keyword evidence="12" id="KW-1185">Reference proteome</keyword>
<evidence type="ECO:0000256" key="1">
    <source>
        <dbReference type="ARBA" id="ARBA00004629"/>
    </source>
</evidence>
<keyword evidence="5" id="KW-0498">Mitosis</keyword>
<name>A0A4P9XK67_9FUNG</name>
<organism evidence="11 12">
    <name type="scientific">Thamnocephalis sphaerospora</name>
    <dbReference type="NCBI Taxonomy" id="78915"/>
    <lineage>
        <taxon>Eukaryota</taxon>
        <taxon>Fungi</taxon>
        <taxon>Fungi incertae sedis</taxon>
        <taxon>Zoopagomycota</taxon>
        <taxon>Zoopagomycotina</taxon>
        <taxon>Zoopagomycetes</taxon>
        <taxon>Zoopagales</taxon>
        <taxon>Sigmoideomycetaceae</taxon>
        <taxon>Thamnocephalis</taxon>
    </lineage>
</organism>
<dbReference type="Pfam" id="PF05859">
    <property type="entry name" value="Mis12"/>
    <property type="match status" value="1"/>
</dbReference>
<dbReference type="PANTHER" id="PTHR14527:SF2">
    <property type="entry name" value="PROTEIN MIS12 HOMOLOG"/>
    <property type="match status" value="1"/>
</dbReference>
<dbReference type="Proteomes" id="UP000271241">
    <property type="component" value="Unassembled WGS sequence"/>
</dbReference>
<comment type="subcellular location">
    <subcellularLocation>
        <location evidence="1">Chromosome</location>
        <location evidence="1">Centromere</location>
        <location evidence="1">Kinetochore</location>
    </subcellularLocation>
</comment>
<dbReference type="InterPro" id="IPR008685">
    <property type="entry name" value="Centromere_Mis12"/>
</dbReference>
<protein>
    <submittedName>
        <fullName evidence="11">Mis12 protein-domain-containing protein</fullName>
    </submittedName>
</protein>
<evidence type="ECO:0000256" key="10">
    <source>
        <dbReference type="SAM" id="MobiDB-lite"/>
    </source>
</evidence>
<dbReference type="GO" id="GO:0051301">
    <property type="term" value="P:cell division"/>
    <property type="evidence" value="ECO:0007669"/>
    <property type="project" value="UniProtKB-KW"/>
</dbReference>
<keyword evidence="6" id="KW-0995">Kinetochore</keyword>
<feature type="region of interest" description="Disordered" evidence="10">
    <location>
        <begin position="287"/>
        <end position="318"/>
    </location>
</feature>
<dbReference type="GO" id="GO:0000444">
    <property type="term" value="C:MIS12/MIND type complex"/>
    <property type="evidence" value="ECO:0007669"/>
    <property type="project" value="TreeGrafter"/>
</dbReference>
<comment type="similarity">
    <text evidence="2">Belongs to the mis12 family.</text>
</comment>
<dbReference type="GO" id="GO:0051382">
    <property type="term" value="P:kinetochore assembly"/>
    <property type="evidence" value="ECO:0007669"/>
    <property type="project" value="TreeGrafter"/>
</dbReference>
<evidence type="ECO:0000256" key="2">
    <source>
        <dbReference type="ARBA" id="ARBA00008643"/>
    </source>
</evidence>
<evidence type="ECO:0000313" key="12">
    <source>
        <dbReference type="Proteomes" id="UP000271241"/>
    </source>
</evidence>
<feature type="compositionally biased region" description="Basic and acidic residues" evidence="10">
    <location>
        <begin position="253"/>
        <end position="266"/>
    </location>
</feature>
<evidence type="ECO:0000256" key="7">
    <source>
        <dbReference type="ARBA" id="ARBA00023054"/>
    </source>
</evidence>
<gene>
    <name evidence="11" type="ORF">THASP1DRAFT_32039</name>
</gene>
<dbReference type="GO" id="GO:0000070">
    <property type="term" value="P:mitotic sister chromatid segregation"/>
    <property type="evidence" value="ECO:0007669"/>
    <property type="project" value="TreeGrafter"/>
</dbReference>
<evidence type="ECO:0000256" key="3">
    <source>
        <dbReference type="ARBA" id="ARBA00022454"/>
    </source>
</evidence>
<evidence type="ECO:0000256" key="9">
    <source>
        <dbReference type="ARBA" id="ARBA00023328"/>
    </source>
</evidence>
<feature type="region of interest" description="Disordered" evidence="10">
    <location>
        <begin position="245"/>
        <end position="266"/>
    </location>
</feature>
<dbReference type="GO" id="GO:0005634">
    <property type="term" value="C:nucleus"/>
    <property type="evidence" value="ECO:0007669"/>
    <property type="project" value="InterPro"/>
</dbReference>
<accession>A0A4P9XK67</accession>
<evidence type="ECO:0000313" key="11">
    <source>
        <dbReference type="EMBL" id="RKP06136.1"/>
    </source>
</evidence>
<evidence type="ECO:0000256" key="8">
    <source>
        <dbReference type="ARBA" id="ARBA00023306"/>
    </source>
</evidence>
<keyword evidence="9" id="KW-0137">Centromere</keyword>
<dbReference type="PANTHER" id="PTHR14527">
    <property type="entry name" value="PROTEIN MIS12 HOMOLOG"/>
    <property type="match status" value="1"/>
</dbReference>
<reference evidence="12" key="1">
    <citation type="journal article" date="2018" name="Nat. Microbiol.">
        <title>Leveraging single-cell genomics to expand the fungal tree of life.</title>
        <authorList>
            <person name="Ahrendt S.R."/>
            <person name="Quandt C.A."/>
            <person name="Ciobanu D."/>
            <person name="Clum A."/>
            <person name="Salamov A."/>
            <person name="Andreopoulos B."/>
            <person name="Cheng J.F."/>
            <person name="Woyke T."/>
            <person name="Pelin A."/>
            <person name="Henrissat B."/>
            <person name="Reynolds N.K."/>
            <person name="Benny G.L."/>
            <person name="Smith M.E."/>
            <person name="James T.Y."/>
            <person name="Grigoriev I.V."/>
        </authorList>
    </citation>
    <scope>NUCLEOTIDE SEQUENCE [LARGE SCALE GENOMIC DNA]</scope>
    <source>
        <strain evidence="12">RSA 1356</strain>
    </source>
</reference>
<evidence type="ECO:0000256" key="4">
    <source>
        <dbReference type="ARBA" id="ARBA00022618"/>
    </source>
</evidence>
<feature type="compositionally biased region" description="Low complexity" evidence="10">
    <location>
        <begin position="291"/>
        <end position="302"/>
    </location>
</feature>
<dbReference type="OrthoDB" id="1884855at2759"/>
<evidence type="ECO:0000256" key="5">
    <source>
        <dbReference type="ARBA" id="ARBA00022776"/>
    </source>
</evidence>
<dbReference type="STRING" id="78915.A0A4P9XK67"/>
<dbReference type="EMBL" id="KZ992945">
    <property type="protein sequence ID" value="RKP06136.1"/>
    <property type="molecule type" value="Genomic_DNA"/>
</dbReference>
<keyword evidence="4" id="KW-0132">Cell division</keyword>
<proteinExistence type="inferred from homology"/>
<evidence type="ECO:0000256" key="6">
    <source>
        <dbReference type="ARBA" id="ARBA00022838"/>
    </source>
</evidence>
<keyword evidence="8" id="KW-0131">Cell cycle</keyword>
<sequence length="318" mass="35468">MTDNSHATAASDASASRQARWRDLALLSEHFGLMPLDFVDKVINIVNDRLYSTSEKLEALVASIQGTGKTTTLNMAQFEMLMENSIDTHFDKFEVYALKSVFSLPANMAMTLPHYRDIDYTLTREQELALDKELEQTRQTLLQAINAELKRRTGRLNPQAARAEQLRKELAFLTEMAQERNVAPLGEHITFVVDQAHALDRLVAETRQVVEDGRLNQLPTQRTTRDAYLDAVARAGIADREALENELQASRSDSQHRKPDSGRAREHAQLLSVASLDTLEAMKAVLDGGEQATTATRQTARTPSAKRSADTAFDANDD</sequence>
<keyword evidence="7" id="KW-0175">Coiled coil</keyword>